<dbReference type="InterPro" id="IPR016040">
    <property type="entry name" value="NAD(P)-bd_dom"/>
</dbReference>
<protein>
    <recommendedName>
        <fullName evidence="1">NAD(P)-binding domain-containing protein</fullName>
    </recommendedName>
</protein>
<dbReference type="SUPFAM" id="SSF51735">
    <property type="entry name" value="NAD(P)-binding Rossmann-fold domains"/>
    <property type="match status" value="1"/>
</dbReference>
<dbReference type="Gene3D" id="3.40.50.720">
    <property type="entry name" value="NAD(P)-binding Rossmann-like Domain"/>
    <property type="match status" value="1"/>
</dbReference>
<evidence type="ECO:0000313" key="2">
    <source>
        <dbReference type="Ensembl" id="ENSGMOP00000039632.1"/>
    </source>
</evidence>
<organism evidence="2 3">
    <name type="scientific">Gadus morhua</name>
    <name type="common">Atlantic cod</name>
    <dbReference type="NCBI Taxonomy" id="8049"/>
    <lineage>
        <taxon>Eukaryota</taxon>
        <taxon>Metazoa</taxon>
        <taxon>Chordata</taxon>
        <taxon>Craniata</taxon>
        <taxon>Vertebrata</taxon>
        <taxon>Euteleostomi</taxon>
        <taxon>Actinopterygii</taxon>
        <taxon>Neopterygii</taxon>
        <taxon>Teleostei</taxon>
        <taxon>Neoteleostei</taxon>
        <taxon>Acanthomorphata</taxon>
        <taxon>Zeiogadaria</taxon>
        <taxon>Gadariae</taxon>
        <taxon>Gadiformes</taxon>
        <taxon>Gadoidei</taxon>
        <taxon>Gadidae</taxon>
        <taxon>Gadus</taxon>
    </lineage>
</organism>
<dbReference type="AlphaFoldDB" id="A0A8C5FIM2"/>
<gene>
    <name evidence="2" type="primary">tgds</name>
</gene>
<reference evidence="2" key="1">
    <citation type="submission" date="2025-08" db="UniProtKB">
        <authorList>
            <consortium name="Ensembl"/>
        </authorList>
    </citation>
    <scope>IDENTIFICATION</scope>
</reference>
<dbReference type="Pfam" id="PF16363">
    <property type="entry name" value="GDP_Man_Dehyd"/>
    <property type="match status" value="1"/>
</dbReference>
<keyword evidence="3" id="KW-1185">Reference proteome</keyword>
<dbReference type="Proteomes" id="UP000694546">
    <property type="component" value="Chromosome 7"/>
</dbReference>
<dbReference type="GO" id="GO:0009225">
    <property type="term" value="P:nucleotide-sugar metabolic process"/>
    <property type="evidence" value="ECO:0007669"/>
    <property type="project" value="UniProtKB-ARBA"/>
</dbReference>
<dbReference type="GO" id="GO:0008460">
    <property type="term" value="F:dTDP-glucose 4,6-dehydratase activity"/>
    <property type="evidence" value="ECO:0007669"/>
    <property type="project" value="UniProtKB-EC"/>
</dbReference>
<name>A0A8C5FIM2_GADMO</name>
<dbReference type="InterPro" id="IPR036291">
    <property type="entry name" value="NAD(P)-bd_dom_sf"/>
</dbReference>
<sequence>MTAEGLAVPPPFLRVNTAANRASTVAKQTTTTTVQQEPRECDTHVNANSGKKRSQGSVFRTVEPDVKDVTKNGVDPDCSGHRRLRLHLDYCCSPRSLISVQHMDNYCFIQGDVCDQRLVSHLFNTEDIDVVFHLAAMTHVETSYLCPSLFQRVNVEGTRVVLAAARGAGHALRRFVYVSTDEVYGGGGLQVFDEDSPLRPSNPYSATKAAAECLVQSYWDEYKFPVIVTRSNNVYGPRQYPEKVIPRFVSLLQANKKCTIQGSSPKSRHFLYVDDVIEAFLLVLAQGVVGGVYNMGVGHEVPILQLARELVTMIQDVPETQLSDWLDFVPDRPRLELRYPISSEKLRGLGWRPRVPWTEGLRRTVEWYKSNPDFWPGESEDRGNGTGIITSDS</sequence>
<dbReference type="GeneTree" id="ENSGT00940000159196"/>
<reference evidence="2" key="2">
    <citation type="submission" date="2025-09" db="UniProtKB">
        <authorList>
            <consortium name="Ensembl"/>
        </authorList>
    </citation>
    <scope>IDENTIFICATION</scope>
</reference>
<accession>A0A8C5FIM2</accession>
<dbReference type="Gene3D" id="3.90.25.10">
    <property type="entry name" value="UDP-galactose 4-epimerase, domain 1"/>
    <property type="match status" value="1"/>
</dbReference>
<evidence type="ECO:0000313" key="3">
    <source>
        <dbReference type="Proteomes" id="UP000694546"/>
    </source>
</evidence>
<dbReference type="Ensembl" id="ENSGMOT00000063807.1">
    <property type="protein sequence ID" value="ENSGMOP00000039632.1"/>
    <property type="gene ID" value="ENSGMOG00000003913.2"/>
</dbReference>
<proteinExistence type="predicted"/>
<dbReference type="PANTHER" id="PTHR43000">
    <property type="entry name" value="DTDP-D-GLUCOSE 4,6-DEHYDRATASE-RELATED"/>
    <property type="match status" value="1"/>
</dbReference>
<feature type="domain" description="NAD(P)-binding" evidence="1">
    <location>
        <begin position="102"/>
        <end position="364"/>
    </location>
</feature>
<evidence type="ECO:0000259" key="1">
    <source>
        <dbReference type="Pfam" id="PF16363"/>
    </source>
</evidence>